<feature type="chain" id="PRO_5043269901" evidence="2">
    <location>
        <begin position="35"/>
        <end position="193"/>
    </location>
</feature>
<evidence type="ECO:0000313" key="4">
    <source>
        <dbReference type="EMBL" id="CAL1134028.1"/>
    </source>
</evidence>
<dbReference type="EMBL" id="CAMXCT030000573">
    <property type="protein sequence ID" value="CAL4767965.1"/>
    <property type="molecule type" value="Genomic_DNA"/>
</dbReference>
<keyword evidence="5" id="KW-1185">Reference proteome</keyword>
<gene>
    <name evidence="3" type="ORF">C1SCF055_LOCUS8514</name>
</gene>
<reference evidence="4" key="2">
    <citation type="submission" date="2024-04" db="EMBL/GenBank/DDBJ databases">
        <authorList>
            <person name="Chen Y."/>
            <person name="Shah S."/>
            <person name="Dougan E. K."/>
            <person name="Thang M."/>
            <person name="Chan C."/>
        </authorList>
    </citation>
    <scope>NUCLEOTIDE SEQUENCE [LARGE SCALE GENOMIC DNA]</scope>
</reference>
<name>A0A9P1BWI8_9DINO</name>
<dbReference type="AlphaFoldDB" id="A0A9P1BWI8"/>
<organism evidence="3">
    <name type="scientific">Cladocopium goreaui</name>
    <dbReference type="NCBI Taxonomy" id="2562237"/>
    <lineage>
        <taxon>Eukaryota</taxon>
        <taxon>Sar</taxon>
        <taxon>Alveolata</taxon>
        <taxon>Dinophyceae</taxon>
        <taxon>Suessiales</taxon>
        <taxon>Symbiodiniaceae</taxon>
        <taxon>Cladocopium</taxon>
    </lineage>
</organism>
<dbReference type="EMBL" id="CAMXCT020000573">
    <property type="protein sequence ID" value="CAL1134028.1"/>
    <property type="molecule type" value="Genomic_DNA"/>
</dbReference>
<sequence>MDAISQRAGGRVCPTPHRPVVVLLALVMQGRLLAAWQSLDAESPQPGCRLRCREEPGATWSYGRILNTADESPTLLSVRWENDTEDVQELVDVSNFEVETLPSDPLQDLLEGLESAREQDLEEAEGADAVLFTLEDIQEELESFRWLSAEVMQQRRELEELEEENERMREEQTLIREQYEQMMEEAELGEGTA</sequence>
<keyword evidence="1" id="KW-0175">Coiled coil</keyword>
<dbReference type="OrthoDB" id="428837at2759"/>
<protein>
    <submittedName>
        <fullName evidence="3">Uncharacterized protein</fullName>
    </submittedName>
</protein>
<dbReference type="Proteomes" id="UP001152797">
    <property type="component" value="Unassembled WGS sequence"/>
</dbReference>
<feature type="signal peptide" evidence="2">
    <location>
        <begin position="1"/>
        <end position="34"/>
    </location>
</feature>
<evidence type="ECO:0000256" key="1">
    <source>
        <dbReference type="SAM" id="Coils"/>
    </source>
</evidence>
<keyword evidence="2" id="KW-0732">Signal</keyword>
<proteinExistence type="predicted"/>
<accession>A0A9P1BWI8</accession>
<dbReference type="EMBL" id="CAMXCT010000573">
    <property type="protein sequence ID" value="CAI3980653.1"/>
    <property type="molecule type" value="Genomic_DNA"/>
</dbReference>
<evidence type="ECO:0000313" key="5">
    <source>
        <dbReference type="Proteomes" id="UP001152797"/>
    </source>
</evidence>
<feature type="coiled-coil region" evidence="1">
    <location>
        <begin position="144"/>
        <end position="185"/>
    </location>
</feature>
<reference evidence="3" key="1">
    <citation type="submission" date="2022-10" db="EMBL/GenBank/DDBJ databases">
        <authorList>
            <person name="Chen Y."/>
            <person name="Dougan E. K."/>
            <person name="Chan C."/>
            <person name="Rhodes N."/>
            <person name="Thang M."/>
        </authorList>
    </citation>
    <scope>NUCLEOTIDE SEQUENCE</scope>
</reference>
<comment type="caution">
    <text evidence="3">The sequence shown here is derived from an EMBL/GenBank/DDBJ whole genome shotgun (WGS) entry which is preliminary data.</text>
</comment>
<evidence type="ECO:0000256" key="2">
    <source>
        <dbReference type="SAM" id="SignalP"/>
    </source>
</evidence>
<evidence type="ECO:0000313" key="3">
    <source>
        <dbReference type="EMBL" id="CAI3980653.1"/>
    </source>
</evidence>